<protein>
    <submittedName>
        <fullName evidence="1">Uncharacterized protein</fullName>
    </submittedName>
</protein>
<accession>A0ABZ2NJI7</accession>
<dbReference type="Proteomes" id="UP001377337">
    <property type="component" value="Chromosome"/>
</dbReference>
<dbReference type="RefSeq" id="WP_338780751.1">
    <property type="nucleotide sequence ID" value="NZ_CP147407.1"/>
</dbReference>
<sequence length="87" mass="9882">MRINLHSPEINFKDLNVHEIADNAGIFIGRNLQINWTSSLDSHHSGFGTISGNDNEIFHNSHLVLHDHLKKSPEKVYQQVTKGKRAL</sequence>
<proteinExistence type="predicted"/>
<reference evidence="1 2" key="1">
    <citation type="submission" date="2024-02" db="EMBL/GenBank/DDBJ databases">
        <title>Seven novel Bacillus-like species.</title>
        <authorList>
            <person name="Liu G."/>
        </authorList>
    </citation>
    <scope>NUCLEOTIDE SEQUENCE [LARGE SCALE GENOMIC DNA]</scope>
    <source>
        <strain evidence="1 2">FJAT-52054</strain>
    </source>
</reference>
<evidence type="ECO:0000313" key="2">
    <source>
        <dbReference type="Proteomes" id="UP001377337"/>
    </source>
</evidence>
<gene>
    <name evidence="1" type="ORF">WCV65_05730</name>
</gene>
<dbReference type="EMBL" id="CP147407">
    <property type="protein sequence ID" value="WXB97976.1"/>
    <property type="molecule type" value="Genomic_DNA"/>
</dbReference>
<evidence type="ECO:0000313" key="1">
    <source>
        <dbReference type="EMBL" id="WXB97976.1"/>
    </source>
</evidence>
<organism evidence="1 2">
    <name type="scientific">Metabacillus sediminis</name>
    <dbReference type="NCBI Taxonomy" id="3117746"/>
    <lineage>
        <taxon>Bacteria</taxon>
        <taxon>Bacillati</taxon>
        <taxon>Bacillota</taxon>
        <taxon>Bacilli</taxon>
        <taxon>Bacillales</taxon>
        <taxon>Bacillaceae</taxon>
        <taxon>Metabacillus</taxon>
    </lineage>
</organism>
<keyword evidence="2" id="KW-1185">Reference proteome</keyword>
<name>A0ABZ2NJI7_9BACI</name>